<comment type="function">
    <text evidence="7">Part of the tripartite ATP-independent periplasmic (TRAP) transport system.</text>
</comment>
<accession>A0A397Q8Q9</accession>
<feature type="domain" description="TRAP C4-dicarboxylate transport system permease DctM subunit" evidence="9">
    <location>
        <begin position="11"/>
        <end position="319"/>
    </location>
</feature>
<feature type="transmembrane region" description="Helical" evidence="8">
    <location>
        <begin position="263"/>
        <end position="281"/>
    </location>
</feature>
<evidence type="ECO:0000256" key="2">
    <source>
        <dbReference type="ARBA" id="ARBA00022475"/>
    </source>
</evidence>
<comment type="caution">
    <text evidence="10">The sequence shown here is derived from an EMBL/GenBank/DDBJ whole genome shotgun (WGS) entry which is preliminary data.</text>
</comment>
<feature type="transmembrane region" description="Helical" evidence="8">
    <location>
        <begin position="489"/>
        <end position="505"/>
    </location>
</feature>
<dbReference type="Pfam" id="PF06808">
    <property type="entry name" value="DctM"/>
    <property type="match status" value="2"/>
</dbReference>
<dbReference type="EMBL" id="QXDF01000001">
    <property type="protein sequence ID" value="RIA56909.1"/>
    <property type="molecule type" value="Genomic_DNA"/>
</dbReference>
<evidence type="ECO:0000256" key="4">
    <source>
        <dbReference type="ARBA" id="ARBA00022692"/>
    </source>
</evidence>
<feature type="transmembrane region" description="Helical" evidence="8">
    <location>
        <begin position="535"/>
        <end position="558"/>
    </location>
</feature>
<keyword evidence="3 7" id="KW-0997">Cell inner membrane</keyword>
<comment type="subcellular location">
    <subcellularLocation>
        <location evidence="1 7">Cell inner membrane</location>
        <topology evidence="1 7">Multi-pass membrane protein</topology>
    </subcellularLocation>
</comment>
<feature type="transmembrane region" description="Helical" evidence="8">
    <location>
        <begin position="150"/>
        <end position="174"/>
    </location>
</feature>
<gene>
    <name evidence="10" type="ORF">BXY53_2023</name>
</gene>
<dbReference type="Proteomes" id="UP000266273">
    <property type="component" value="Unassembled WGS sequence"/>
</dbReference>
<organism evidence="10 11">
    <name type="scientific">Dichotomicrobium thermohalophilum</name>
    <dbReference type="NCBI Taxonomy" id="933063"/>
    <lineage>
        <taxon>Bacteria</taxon>
        <taxon>Pseudomonadati</taxon>
        <taxon>Pseudomonadota</taxon>
        <taxon>Alphaproteobacteria</taxon>
        <taxon>Hyphomicrobiales</taxon>
        <taxon>Hyphomicrobiaceae</taxon>
        <taxon>Dichotomicrobium</taxon>
    </lineage>
</organism>
<proteinExistence type="predicted"/>
<reference evidence="10 11" key="1">
    <citation type="submission" date="2018-08" db="EMBL/GenBank/DDBJ databases">
        <title>Genomic Encyclopedia of Archaeal and Bacterial Type Strains, Phase II (KMG-II): from individual species to whole genera.</title>
        <authorList>
            <person name="Goeker M."/>
        </authorList>
    </citation>
    <scope>NUCLEOTIDE SEQUENCE [LARGE SCALE GENOMIC DNA]</scope>
    <source>
        <strain evidence="10 11">DSM 5002</strain>
    </source>
</reference>
<feature type="transmembrane region" description="Helical" evidence="8">
    <location>
        <begin position="419"/>
        <end position="436"/>
    </location>
</feature>
<dbReference type="RefSeq" id="WP_245410404.1">
    <property type="nucleotide sequence ID" value="NZ_QXDF01000001.1"/>
</dbReference>
<feature type="transmembrane region" description="Helical" evidence="8">
    <location>
        <begin position="448"/>
        <end position="469"/>
    </location>
</feature>
<feature type="transmembrane region" description="Helical" evidence="8">
    <location>
        <begin position="378"/>
        <end position="399"/>
    </location>
</feature>
<sequence>MTDPQIAVLMLGIFILLILLGFPIAFTLIAMGVGFGYYAYYDPERMQTIFDNRIFDLLVNQTYSVMANDVLTAVPLFLFMGYIVERANIVDRLFYTLNISARRVPGSMAIAAIITCALFATATGIIGAVVTLMGLLALPAMLRARYDTSFASGVICAGGCLGIMIPPSIMLIVYSATSNVSVVKLYAGALLPGFMLAGLYLLYVVGRVLFNPNLAPKPRPEDVPDVSRGQMFLMLATSFFPLFFLILAVLGAILFGLATPSEAAAIGALGGMVLAVAYRAAAINDGTETAPWVGQRWSGLDTLFYILGYGGAVTLLLAFAYVAIRAALVNYVGVPMPDEPGFLIRAGSMLAIAVIIGLLSRTALLGTLQPRRPEIARMFVFGGQGALIGLAGAAAYMVIFEVFQLGDMFSRHETNYRAFDIGFFTGLAGMMMWRIVDQDKLRESIYLTVRTSAMVCWLFVGSWTFASVFSYLGGEELISEFVLGLDLEPWMFLLLAQVIIFLLGWPLEWSEIIIIFVPIFLPLLPAFGIDPLFFGILIALNLQTSFLTPPMAMSAYYLKGVAPPHVRLMQIFAGVMPFLLMIFLSMFLLYQFPGIALWLPEVLYGN</sequence>
<feature type="transmembrane region" description="Helical" evidence="8">
    <location>
        <begin position="231"/>
        <end position="257"/>
    </location>
</feature>
<feature type="transmembrane region" description="Helical" evidence="8">
    <location>
        <begin position="302"/>
        <end position="324"/>
    </location>
</feature>
<keyword evidence="6 8" id="KW-0472">Membrane</keyword>
<evidence type="ECO:0000256" key="1">
    <source>
        <dbReference type="ARBA" id="ARBA00004429"/>
    </source>
</evidence>
<keyword evidence="11" id="KW-1185">Reference proteome</keyword>
<keyword evidence="4 8" id="KW-0812">Transmembrane</keyword>
<dbReference type="PANTHER" id="PTHR33362">
    <property type="entry name" value="SIALIC ACID TRAP TRANSPORTER PERMEASE PROTEIN SIAT-RELATED"/>
    <property type="match status" value="1"/>
</dbReference>
<keyword evidence="5 8" id="KW-1133">Transmembrane helix</keyword>
<dbReference type="GO" id="GO:0022857">
    <property type="term" value="F:transmembrane transporter activity"/>
    <property type="evidence" value="ECO:0007669"/>
    <property type="project" value="UniProtKB-UniRule"/>
</dbReference>
<dbReference type="InterPro" id="IPR004681">
    <property type="entry name" value="TRAP_DctM"/>
</dbReference>
<protein>
    <submittedName>
        <fullName evidence="10">Tripartite ATP-independent transporter DctM subunit</fullName>
    </submittedName>
</protein>
<feature type="transmembrane region" description="Helical" evidence="8">
    <location>
        <begin position="109"/>
        <end position="138"/>
    </location>
</feature>
<feature type="transmembrane region" description="Helical" evidence="8">
    <location>
        <begin position="512"/>
        <end position="529"/>
    </location>
</feature>
<dbReference type="GO" id="GO:0005886">
    <property type="term" value="C:plasma membrane"/>
    <property type="evidence" value="ECO:0007669"/>
    <property type="project" value="UniProtKB-SubCell"/>
</dbReference>
<name>A0A397Q8Q9_9HYPH</name>
<feature type="transmembrane region" description="Helical" evidence="8">
    <location>
        <begin position="186"/>
        <end position="210"/>
    </location>
</feature>
<dbReference type="InterPro" id="IPR010656">
    <property type="entry name" value="DctM"/>
</dbReference>
<feature type="transmembrane region" description="Helical" evidence="8">
    <location>
        <begin position="344"/>
        <end position="366"/>
    </location>
</feature>
<evidence type="ECO:0000259" key="9">
    <source>
        <dbReference type="Pfam" id="PF06808"/>
    </source>
</evidence>
<evidence type="ECO:0000313" key="10">
    <source>
        <dbReference type="EMBL" id="RIA56909.1"/>
    </source>
</evidence>
<dbReference type="PANTHER" id="PTHR33362:SF7">
    <property type="entry name" value="SLL1103 PROTEIN"/>
    <property type="match status" value="1"/>
</dbReference>
<feature type="transmembrane region" description="Helical" evidence="8">
    <location>
        <begin position="570"/>
        <end position="590"/>
    </location>
</feature>
<evidence type="ECO:0000256" key="5">
    <source>
        <dbReference type="ARBA" id="ARBA00022989"/>
    </source>
</evidence>
<evidence type="ECO:0000256" key="6">
    <source>
        <dbReference type="ARBA" id="ARBA00023136"/>
    </source>
</evidence>
<feature type="domain" description="TRAP C4-dicarboxylate transport system permease DctM subunit" evidence="9">
    <location>
        <begin position="361"/>
        <end position="594"/>
    </location>
</feature>
<feature type="transmembrane region" description="Helical" evidence="8">
    <location>
        <begin position="70"/>
        <end position="89"/>
    </location>
</feature>
<evidence type="ECO:0000256" key="8">
    <source>
        <dbReference type="SAM" id="Phobius"/>
    </source>
</evidence>
<dbReference type="AlphaFoldDB" id="A0A397Q8Q9"/>
<keyword evidence="2" id="KW-1003">Cell membrane</keyword>
<evidence type="ECO:0000313" key="11">
    <source>
        <dbReference type="Proteomes" id="UP000266273"/>
    </source>
</evidence>
<evidence type="ECO:0000256" key="7">
    <source>
        <dbReference type="RuleBase" id="RU369079"/>
    </source>
</evidence>
<feature type="transmembrane region" description="Helical" evidence="8">
    <location>
        <begin position="6"/>
        <end position="39"/>
    </location>
</feature>
<keyword evidence="7" id="KW-0813">Transport</keyword>
<evidence type="ECO:0000256" key="3">
    <source>
        <dbReference type="ARBA" id="ARBA00022519"/>
    </source>
</evidence>